<keyword evidence="2" id="KW-1185">Reference proteome</keyword>
<protein>
    <submittedName>
        <fullName evidence="1">Uncharacterized protein</fullName>
    </submittedName>
</protein>
<organism evidence="1 2">
    <name type="scientific">Trifolium medium</name>
    <dbReference type="NCBI Taxonomy" id="97028"/>
    <lineage>
        <taxon>Eukaryota</taxon>
        <taxon>Viridiplantae</taxon>
        <taxon>Streptophyta</taxon>
        <taxon>Embryophyta</taxon>
        <taxon>Tracheophyta</taxon>
        <taxon>Spermatophyta</taxon>
        <taxon>Magnoliopsida</taxon>
        <taxon>eudicotyledons</taxon>
        <taxon>Gunneridae</taxon>
        <taxon>Pentapetalae</taxon>
        <taxon>rosids</taxon>
        <taxon>fabids</taxon>
        <taxon>Fabales</taxon>
        <taxon>Fabaceae</taxon>
        <taxon>Papilionoideae</taxon>
        <taxon>50 kb inversion clade</taxon>
        <taxon>NPAAA clade</taxon>
        <taxon>Hologalegina</taxon>
        <taxon>IRL clade</taxon>
        <taxon>Trifolieae</taxon>
        <taxon>Trifolium</taxon>
    </lineage>
</organism>
<evidence type="ECO:0000313" key="2">
    <source>
        <dbReference type="Proteomes" id="UP000265520"/>
    </source>
</evidence>
<feature type="non-terminal residue" evidence="1">
    <location>
        <position position="34"/>
    </location>
</feature>
<dbReference type="AlphaFoldDB" id="A0A392UMC6"/>
<comment type="caution">
    <text evidence="1">The sequence shown here is derived from an EMBL/GenBank/DDBJ whole genome shotgun (WGS) entry which is preliminary data.</text>
</comment>
<dbReference type="EMBL" id="LXQA010839830">
    <property type="protein sequence ID" value="MCI73500.1"/>
    <property type="molecule type" value="Genomic_DNA"/>
</dbReference>
<name>A0A392UMC6_9FABA</name>
<dbReference type="Proteomes" id="UP000265520">
    <property type="component" value="Unassembled WGS sequence"/>
</dbReference>
<sequence>MKLFKTGVIKCVLDSLRVNPVGVTSKTKGSKKPP</sequence>
<proteinExistence type="predicted"/>
<accession>A0A392UMC6</accession>
<reference evidence="1 2" key="1">
    <citation type="journal article" date="2018" name="Front. Plant Sci.">
        <title>Red Clover (Trifolium pratense) and Zigzag Clover (T. medium) - A Picture of Genomic Similarities and Differences.</title>
        <authorList>
            <person name="Dluhosova J."/>
            <person name="Istvanek J."/>
            <person name="Nedelnik J."/>
            <person name="Repkova J."/>
        </authorList>
    </citation>
    <scope>NUCLEOTIDE SEQUENCE [LARGE SCALE GENOMIC DNA]</scope>
    <source>
        <strain evidence="2">cv. 10/8</strain>
        <tissue evidence="1">Leaf</tissue>
    </source>
</reference>
<evidence type="ECO:0000313" key="1">
    <source>
        <dbReference type="EMBL" id="MCI73500.1"/>
    </source>
</evidence>